<gene>
    <name evidence="2" type="ORF">CPT_Paxi_094</name>
</gene>
<name>A0AAE7WLX7_9CAUD</name>
<feature type="region of interest" description="Disordered" evidence="1">
    <location>
        <begin position="1"/>
        <end position="22"/>
    </location>
</feature>
<organism evidence="2 3">
    <name type="scientific">Stenotrophomonas phage Paxi</name>
    <dbReference type="NCBI Taxonomy" id="2859653"/>
    <lineage>
        <taxon>Viruses</taxon>
        <taxon>Duplodnaviria</taxon>
        <taxon>Heunggongvirae</taxon>
        <taxon>Uroviricota</taxon>
        <taxon>Caudoviricetes</taxon>
        <taxon>Schitoviridae</taxon>
        <taxon>Pokkenvirus</taxon>
        <taxon>Pokkenvirus paxi</taxon>
    </lineage>
</organism>
<evidence type="ECO:0000313" key="2">
    <source>
        <dbReference type="EMBL" id="QYW01860.1"/>
    </source>
</evidence>
<proteinExistence type="predicted"/>
<dbReference type="Proteomes" id="UP000827185">
    <property type="component" value="Segment"/>
</dbReference>
<protein>
    <submittedName>
        <fullName evidence="2">Uncharacterized protein</fullName>
    </submittedName>
</protein>
<reference evidence="2" key="1">
    <citation type="submission" date="2021-06" db="EMBL/GenBank/DDBJ databases">
        <title>Complete genome sequence of Stenotrophomonas maltophilia phage Paxi.</title>
        <authorList>
            <person name="Jeon E."/>
            <person name="Hudson A."/>
            <person name="Talcott A."/>
            <person name="Clark J."/>
            <person name="Liu M."/>
            <person name="Burrowes B."/>
        </authorList>
    </citation>
    <scope>NUCLEOTIDE SEQUENCE</scope>
</reference>
<evidence type="ECO:0000256" key="1">
    <source>
        <dbReference type="SAM" id="MobiDB-lite"/>
    </source>
</evidence>
<sequence length="81" mass="8298">MLVPYGEPRKGESGSKTSSNSSSLVLLFPCTLRCPSHSLRACSCTTMRNLLGFQSTLPGVGIITTGAGASGVPPSNRTALA</sequence>
<evidence type="ECO:0000313" key="3">
    <source>
        <dbReference type="Proteomes" id="UP000827185"/>
    </source>
</evidence>
<accession>A0AAE7WLX7</accession>
<keyword evidence="3" id="KW-1185">Reference proteome</keyword>
<dbReference type="EMBL" id="MZ326856">
    <property type="protein sequence ID" value="QYW01860.1"/>
    <property type="molecule type" value="Genomic_DNA"/>
</dbReference>